<organism evidence="1 2">
    <name type="scientific">Vibrio metoecus</name>
    <dbReference type="NCBI Taxonomy" id="1481663"/>
    <lineage>
        <taxon>Bacteria</taxon>
        <taxon>Pseudomonadati</taxon>
        <taxon>Pseudomonadota</taxon>
        <taxon>Gammaproteobacteria</taxon>
        <taxon>Vibrionales</taxon>
        <taxon>Vibrionaceae</taxon>
        <taxon>Vibrio</taxon>
    </lineage>
</organism>
<dbReference type="InterPro" id="IPR023214">
    <property type="entry name" value="HAD_sf"/>
</dbReference>
<dbReference type="InterPro" id="IPR036412">
    <property type="entry name" value="HAD-like_sf"/>
</dbReference>
<comment type="caution">
    <text evidence="1">The sequence shown here is derived from an EMBL/GenBank/DDBJ whole genome shotgun (WGS) entry which is preliminary data.</text>
</comment>
<dbReference type="OrthoDB" id="658480at2"/>
<dbReference type="Proteomes" id="UP000050491">
    <property type="component" value="Unassembled WGS sequence"/>
</dbReference>
<evidence type="ECO:0000313" key="2">
    <source>
        <dbReference type="Proteomes" id="UP000050491"/>
    </source>
</evidence>
<proteinExistence type="predicted"/>
<gene>
    <name evidence="1" type="ORF">XV92_08830</name>
</gene>
<reference evidence="1 2" key="1">
    <citation type="journal article" date="2015" name="Genome Biol. Evol.">
        <title>The Dynamics of Genetic Interactions between Vibrio metoecus and Vibrio cholerae, Two Close Relatives Co-Occurring in the Environment.</title>
        <authorList>
            <person name="Orata F.D."/>
            <person name="Kirchberger P.C."/>
            <person name="Meheust R."/>
            <person name="Barlow E.J."/>
            <person name="Tarr C.L."/>
            <person name="Boucher Y."/>
        </authorList>
    </citation>
    <scope>NUCLEOTIDE SEQUENCE [LARGE SCALE GENOMIC DNA]</scope>
    <source>
        <strain evidence="1 2">YB5B04</strain>
    </source>
</reference>
<evidence type="ECO:0008006" key="3">
    <source>
        <dbReference type="Google" id="ProtNLM"/>
    </source>
</evidence>
<name>A0A0Q0TL97_VIBMT</name>
<protein>
    <recommendedName>
        <fullName evidence="3">Haloacid dehalogenase-like hydrolase</fullName>
    </recommendedName>
</protein>
<evidence type="ECO:0000313" key="1">
    <source>
        <dbReference type="EMBL" id="KQB01574.1"/>
    </source>
</evidence>
<accession>A0A0Q0TL97</accession>
<sequence length="211" mass="24847">MKKAIIIDICDTLYNENTTIGYINFIASNEGLLEKCFKNYVVKVFFKVVYKFTHYDFIRAYHVSKLKGYKKEVLERHAETYVESLEYNKEIHDWILYARDNSIDLIFASASLEPVVKSIFIKFSAKGYCATTLRYINEISQGKIESDRLNSKSIYLSEIRSKYQHLTFISDNKGDLSCLKYCDRFLAVIPKNKKNNIKYWLDNDVKEFIKL</sequence>
<dbReference type="Gene3D" id="3.40.50.1000">
    <property type="entry name" value="HAD superfamily/HAD-like"/>
    <property type="match status" value="1"/>
</dbReference>
<dbReference type="RefSeq" id="WP_055064607.1">
    <property type="nucleotide sequence ID" value="NZ_LBGP01000011.1"/>
</dbReference>
<dbReference type="AlphaFoldDB" id="A0A0Q0TL97"/>
<dbReference type="SUPFAM" id="SSF56784">
    <property type="entry name" value="HAD-like"/>
    <property type="match status" value="1"/>
</dbReference>
<dbReference type="PATRIC" id="fig|1481663.12.peg.526"/>
<dbReference type="EMBL" id="LBGP01000011">
    <property type="protein sequence ID" value="KQB01574.1"/>
    <property type="molecule type" value="Genomic_DNA"/>
</dbReference>